<evidence type="ECO:0000259" key="1">
    <source>
        <dbReference type="Pfam" id="PF08885"/>
    </source>
</evidence>
<name>A0ABV6ARG9_9HYPH</name>
<keyword evidence="2" id="KW-0378">Hydrolase</keyword>
<keyword evidence="2" id="KW-0548">Nucleotidyltransferase</keyword>
<accession>A0ABV6ARG9</accession>
<gene>
    <name evidence="2" type="ORF">ACFFP0_30610</name>
</gene>
<dbReference type="EC" id="3.1.-.-" evidence="2"/>
<organism evidence="2 3">
    <name type="scientific">Rhizobium puerariae</name>
    <dbReference type="NCBI Taxonomy" id="1585791"/>
    <lineage>
        <taxon>Bacteria</taxon>
        <taxon>Pseudomonadati</taxon>
        <taxon>Pseudomonadota</taxon>
        <taxon>Alphaproteobacteria</taxon>
        <taxon>Hyphomicrobiales</taxon>
        <taxon>Rhizobiaceae</taxon>
        <taxon>Rhizobium/Agrobacterium group</taxon>
        <taxon>Rhizobium</taxon>
    </lineage>
</organism>
<proteinExistence type="predicted"/>
<dbReference type="Pfam" id="PF08885">
    <property type="entry name" value="GSCFA"/>
    <property type="match status" value="1"/>
</dbReference>
<dbReference type="EMBL" id="JBHMAA010000053">
    <property type="protein sequence ID" value="MFB9953211.1"/>
    <property type="molecule type" value="Genomic_DNA"/>
</dbReference>
<dbReference type="GO" id="GO:0016779">
    <property type="term" value="F:nucleotidyltransferase activity"/>
    <property type="evidence" value="ECO:0007669"/>
    <property type="project" value="UniProtKB-KW"/>
</dbReference>
<dbReference type="Proteomes" id="UP001589692">
    <property type="component" value="Unassembled WGS sequence"/>
</dbReference>
<sequence length="362" mass="40908">MSQHPYKNLPQHTRWSRSVASVDMQDVDPVGTFPFRLTRSDRVATAGSCFAQHIARRLKASGYTYYVVEDGHPLGSEELKAEFGYGTYSARYANIYTARQLVQLFQRAFSQFSPLEDTWHDATNDAFVDPLRPAIQPGGFSSREEMQADRRQHLLAVRKMFETLDYFVFTLGLTETWIDRRDGTVFPVCPGVAGGNFDPSVFEFRNFSALEVISDLNWFLHELRRVNPAAKVIFTVSPVPLAATARADTHVLTATTYSKSVLRVAAEEIAQIHGNVAYFPSYEIITGSFSRGSYFAEDLRSVREEGVDHVMKLFFKHATEESDLASEPSQQEEQRPDPFLEKMSNVVAVLCEEELIEKSMAS</sequence>
<dbReference type="RefSeq" id="WP_377266016.1">
    <property type="nucleotide sequence ID" value="NZ_JBHMAA010000053.1"/>
</dbReference>
<evidence type="ECO:0000313" key="3">
    <source>
        <dbReference type="Proteomes" id="UP001589692"/>
    </source>
</evidence>
<dbReference type="InterPro" id="IPR014982">
    <property type="entry name" value="GSCFA"/>
</dbReference>
<reference evidence="2 3" key="1">
    <citation type="submission" date="2024-09" db="EMBL/GenBank/DDBJ databases">
        <authorList>
            <person name="Sun Q."/>
            <person name="Mori K."/>
        </authorList>
    </citation>
    <scope>NUCLEOTIDE SEQUENCE [LARGE SCALE GENOMIC DNA]</scope>
    <source>
        <strain evidence="2 3">TBRC 4938</strain>
    </source>
</reference>
<keyword evidence="3" id="KW-1185">Reference proteome</keyword>
<dbReference type="GO" id="GO:0016787">
    <property type="term" value="F:hydrolase activity"/>
    <property type="evidence" value="ECO:0007669"/>
    <property type="project" value="UniProtKB-KW"/>
</dbReference>
<keyword evidence="2" id="KW-0808">Transferase</keyword>
<comment type="caution">
    <text evidence="2">The sequence shown here is derived from an EMBL/GenBank/DDBJ whole genome shotgun (WGS) entry which is preliminary data.</text>
</comment>
<evidence type="ECO:0000313" key="2">
    <source>
        <dbReference type="EMBL" id="MFB9953211.1"/>
    </source>
</evidence>
<feature type="domain" description="GSCFA" evidence="1">
    <location>
        <begin position="42"/>
        <end position="314"/>
    </location>
</feature>
<protein>
    <submittedName>
        <fullName evidence="2">GSCFA domain-containing protein</fullName>
        <ecNumber evidence="2">3.1.-.-</ecNumber>
    </submittedName>
</protein>